<proteinExistence type="evidence at transcript level"/>
<feature type="active site" description="Proton donor" evidence="5">
    <location>
        <position position="618"/>
    </location>
</feature>
<dbReference type="SMART" id="SM00065">
    <property type="entry name" value="GAF"/>
    <property type="match status" value="2"/>
</dbReference>
<dbReference type="PROSITE" id="PS00126">
    <property type="entry name" value="PDEASE_I_1"/>
    <property type="match status" value="1"/>
</dbReference>
<evidence type="ECO:0000256" key="2">
    <source>
        <dbReference type="ARBA" id="ARBA00022535"/>
    </source>
</evidence>
<dbReference type="GO" id="GO:0046872">
    <property type="term" value="F:metal ion binding"/>
    <property type="evidence" value="ECO:0007669"/>
    <property type="project" value="UniProtKB-KW"/>
</dbReference>
<dbReference type="Pfam" id="PF00233">
    <property type="entry name" value="PDEase_I"/>
    <property type="match status" value="1"/>
</dbReference>
<evidence type="ECO:0000256" key="7">
    <source>
        <dbReference type="PIRSR" id="PIRSR623088-3"/>
    </source>
</evidence>
<feature type="binding site" evidence="6">
    <location>
        <position position="659"/>
    </location>
    <ligand>
        <name>AMP</name>
        <dbReference type="ChEBI" id="CHEBI:456215"/>
    </ligand>
</feature>
<evidence type="ECO:0000313" key="10">
    <source>
        <dbReference type="EMBL" id="CAB3264733.1"/>
    </source>
</evidence>
<evidence type="ECO:0000256" key="5">
    <source>
        <dbReference type="PIRSR" id="PIRSR623088-1"/>
    </source>
</evidence>
<dbReference type="GO" id="GO:0004114">
    <property type="term" value="F:3',5'-cyclic-nucleotide phosphodiesterase activity"/>
    <property type="evidence" value="ECO:0007669"/>
    <property type="project" value="InterPro"/>
</dbReference>
<dbReference type="FunFam" id="1.10.1300.10:FF:000003">
    <property type="entry name" value="Phosphodiesterase"/>
    <property type="match status" value="1"/>
</dbReference>
<evidence type="ECO:0000256" key="4">
    <source>
        <dbReference type="ARBA" id="ARBA00022801"/>
    </source>
</evidence>
<dbReference type="InterPro" id="IPR036971">
    <property type="entry name" value="PDEase_catalytic_dom_sf"/>
</dbReference>
<dbReference type="InterPro" id="IPR003018">
    <property type="entry name" value="GAF"/>
</dbReference>
<evidence type="ECO:0000256" key="6">
    <source>
        <dbReference type="PIRSR" id="PIRSR623088-2"/>
    </source>
</evidence>
<dbReference type="AlphaFoldDB" id="A0A6F9DP22"/>
<keyword evidence="3 7" id="KW-0479">Metal-binding</keyword>
<sequence length="891" mass="101125">MFFVAPQLLVGLLNYIRRRLEESSGRSLQWTESSIELCQCTTLSQLSEICRNYFSQCFCANAIHCFEFNWKNPQRFTDRSNRNEVHSDVLGSWVNKPLWKKVTVSEDDELSICIGGQQDVTFITVNGLGPFCNSALLFVVCQAGCEPNSSALTVFLQHASACYTRILQQSPDASQNNQTAVMLSDDLINATDANDMQIMLNTHLRDQTSSEDCCILLVSQEMNQIMCQVVGKHILDFEMCYPVNNGLFGKICEKGQWIIPSEKEMSDLEALFSTPVQSALCIPVRDKMSGKTIGIVCLCNKTGSQGYTATDVVAVDAVMSRSWTVLSSSLTLQKEKKARSECEAMLLIARKLFSRLDDVSMLLGEIIQEARCLTNAERCSVFLVDNEAQELVAKVFDGIVTMDESLDPKQYDFENMNEVRIPLEQGIAGQVAVTGKTLNISDAYAHPLFYRGIDNATGFRTRNILCFPIKDHNGVVVGVSQLCNKIKGSCFTSYDEELAEKFAVFSGISISHSLLYKEVEESHCRSRLANELMTYHMKVDKEDVKKSIPRSSLTMANFHPDFDKFVYPPRLLENNLKIKACIWMYEDLGLISKFHIPMRTLVHFMLMVRKGYRDPPYHNFDHAFSVMHHAYLIAKNLQLNSKLSDLEVIALLTASICHDLDHRGTNNAFQVNSHSVLASLYSSEGSVLERHHFAQAMCILNTSGCNIFENMSRKEYVRTLDLVKHIILATDVASHLQILPQLEKIVEEGMDLTNTCQRELLLALCMTACDLSDQTKQWETTKNTAKLIYKEFFSQGDMEKRMGNNPEIIHDRERACVPQLQINFMLHIAQPVYRILAALFPVYGEVYQRVQLNIGRWRRVEKEFKSRGLPNTDSLDFLTDEFDRDLFEDLE</sequence>
<dbReference type="InterPro" id="IPR003607">
    <property type="entry name" value="HD/PDEase_dom"/>
</dbReference>
<feature type="binding site" evidence="7">
    <location>
        <position position="659"/>
    </location>
    <ligand>
        <name>Zn(2+)</name>
        <dbReference type="ChEBI" id="CHEBI:29105"/>
        <label>2</label>
    </ligand>
</feature>
<keyword evidence="2" id="KW-0140">cGMP</keyword>
<evidence type="ECO:0000256" key="3">
    <source>
        <dbReference type="ARBA" id="ARBA00022723"/>
    </source>
</evidence>
<feature type="binding site" evidence="7">
    <location>
        <position position="659"/>
    </location>
    <ligand>
        <name>Zn(2+)</name>
        <dbReference type="ChEBI" id="CHEBI:29105"/>
        <label>1</label>
    </ligand>
</feature>
<dbReference type="Pfam" id="PF01590">
    <property type="entry name" value="GAF"/>
    <property type="match status" value="1"/>
</dbReference>
<feature type="binding site" evidence="7">
    <location>
        <position position="622"/>
    </location>
    <ligand>
        <name>Zn(2+)</name>
        <dbReference type="ChEBI" id="CHEBI:29105"/>
        <label>1</label>
    </ligand>
</feature>
<dbReference type="Gene3D" id="1.10.1300.10">
    <property type="entry name" value="3'5'-cyclic nucleotide phosphodiesterase, catalytic domain"/>
    <property type="match status" value="1"/>
</dbReference>
<dbReference type="CDD" id="cd00077">
    <property type="entry name" value="HDc"/>
    <property type="match status" value="1"/>
</dbReference>
<feature type="binding site" evidence="6">
    <location>
        <position position="821"/>
    </location>
    <ligand>
        <name>AMP</name>
        <dbReference type="ChEBI" id="CHEBI:456215"/>
    </ligand>
</feature>
<protein>
    <recommendedName>
        <fullName evidence="8">Phosphodiesterase</fullName>
        <ecNumber evidence="8">3.1.4.-</ecNumber>
    </recommendedName>
</protein>
<organism evidence="10">
    <name type="scientific">Phallusia mammillata</name>
    <dbReference type="NCBI Taxonomy" id="59560"/>
    <lineage>
        <taxon>Eukaryota</taxon>
        <taxon>Metazoa</taxon>
        <taxon>Chordata</taxon>
        <taxon>Tunicata</taxon>
        <taxon>Ascidiacea</taxon>
        <taxon>Phlebobranchia</taxon>
        <taxon>Ascidiidae</taxon>
        <taxon>Phallusia</taxon>
    </lineage>
</organism>
<dbReference type="GO" id="GO:0007165">
    <property type="term" value="P:signal transduction"/>
    <property type="evidence" value="ECO:0007669"/>
    <property type="project" value="InterPro"/>
</dbReference>
<dbReference type="EC" id="3.1.4.-" evidence="8"/>
<feature type="binding site" evidence="7">
    <location>
        <position position="658"/>
    </location>
    <ligand>
        <name>Zn(2+)</name>
        <dbReference type="ChEBI" id="CHEBI:29105"/>
        <label>1</label>
    </ligand>
</feature>
<dbReference type="FunFam" id="3.30.450.40:FF:000007">
    <property type="entry name" value="Phosphodiesterase"/>
    <property type="match status" value="1"/>
</dbReference>
<feature type="binding site" evidence="6">
    <location>
        <position position="770"/>
    </location>
    <ligand>
        <name>AMP</name>
        <dbReference type="ChEBI" id="CHEBI:456215"/>
    </ligand>
</feature>
<evidence type="ECO:0000256" key="1">
    <source>
        <dbReference type="ARBA" id="ARBA00007648"/>
    </source>
</evidence>
<keyword evidence="4 8" id="KW-0378">Hydrolase</keyword>
<comment type="cofactor">
    <cofactor evidence="8">
        <name>a divalent metal cation</name>
        <dbReference type="ChEBI" id="CHEBI:60240"/>
    </cofactor>
    <text evidence="8">Binds 2 divalent metal cations per subunit. Site 1 may preferentially bind zinc ions, while site 2 has a preference for magnesium and/or manganese ions.</text>
</comment>
<dbReference type="PANTHER" id="PTHR11347">
    <property type="entry name" value="CYCLIC NUCLEOTIDE PHOSPHODIESTERASE"/>
    <property type="match status" value="1"/>
</dbReference>
<dbReference type="Gene3D" id="3.30.450.40">
    <property type="match status" value="2"/>
</dbReference>
<dbReference type="InterPro" id="IPR029016">
    <property type="entry name" value="GAF-like_dom_sf"/>
</dbReference>
<dbReference type="InterPro" id="IPR023088">
    <property type="entry name" value="PDEase"/>
</dbReference>
<dbReference type="PRINTS" id="PR00387">
    <property type="entry name" value="PDIESTERASE1"/>
</dbReference>
<dbReference type="InterPro" id="IPR023174">
    <property type="entry name" value="PDEase_CS"/>
</dbReference>
<feature type="binding site" evidence="7">
    <location>
        <position position="770"/>
    </location>
    <ligand>
        <name>Zn(2+)</name>
        <dbReference type="ChEBI" id="CHEBI:29105"/>
        <label>1</label>
    </ligand>
</feature>
<comment type="similarity">
    <text evidence="1 8">Belongs to the cyclic nucleotide phosphodiesterase family.</text>
</comment>
<dbReference type="PROSITE" id="PS51845">
    <property type="entry name" value="PDEASE_I_2"/>
    <property type="match status" value="1"/>
</dbReference>
<evidence type="ECO:0000256" key="8">
    <source>
        <dbReference type="RuleBase" id="RU363067"/>
    </source>
</evidence>
<evidence type="ECO:0000259" key="9">
    <source>
        <dbReference type="PROSITE" id="PS51845"/>
    </source>
</evidence>
<feature type="domain" description="PDEase" evidence="9">
    <location>
        <begin position="546"/>
        <end position="864"/>
    </location>
</feature>
<dbReference type="EMBL" id="LR788871">
    <property type="protein sequence ID" value="CAB3264733.1"/>
    <property type="molecule type" value="mRNA"/>
</dbReference>
<name>A0A6F9DP22_9ASCI</name>
<dbReference type="InterPro" id="IPR002073">
    <property type="entry name" value="PDEase_catalytic_dom"/>
</dbReference>
<dbReference type="SMART" id="SM00471">
    <property type="entry name" value="HDc"/>
    <property type="match status" value="1"/>
</dbReference>
<dbReference type="SUPFAM" id="SSF109604">
    <property type="entry name" value="HD-domain/PDEase-like"/>
    <property type="match status" value="1"/>
</dbReference>
<gene>
    <name evidence="10" type="primary">Pde10a</name>
</gene>
<accession>A0A6F9DP22</accession>
<dbReference type="SUPFAM" id="SSF55781">
    <property type="entry name" value="GAF domain-like"/>
    <property type="match status" value="2"/>
</dbReference>
<reference evidence="10" key="1">
    <citation type="submission" date="2020-04" db="EMBL/GenBank/DDBJ databases">
        <authorList>
            <person name="Neveu A P."/>
        </authorList>
    </citation>
    <scope>NUCLEOTIDE SEQUENCE</scope>
    <source>
        <tissue evidence="10">Whole embryo</tissue>
    </source>
</reference>
<feature type="binding site" evidence="6">
    <location>
        <begin position="618"/>
        <end position="622"/>
    </location>
    <ligand>
        <name>AMP</name>
        <dbReference type="ChEBI" id="CHEBI:456215"/>
    </ligand>
</feature>